<dbReference type="Pfam" id="PF13565">
    <property type="entry name" value="HTH_32"/>
    <property type="match status" value="1"/>
</dbReference>
<organism evidence="1 2">
    <name type="scientific">Ktedonospora formicarum</name>
    <dbReference type="NCBI Taxonomy" id="2778364"/>
    <lineage>
        <taxon>Bacteria</taxon>
        <taxon>Bacillati</taxon>
        <taxon>Chloroflexota</taxon>
        <taxon>Ktedonobacteria</taxon>
        <taxon>Ktedonobacterales</taxon>
        <taxon>Ktedonobacteraceae</taxon>
        <taxon>Ktedonospora</taxon>
    </lineage>
</organism>
<dbReference type="RefSeq" id="WP_220196864.1">
    <property type="nucleotide sequence ID" value="NZ_BNJF01000003.1"/>
</dbReference>
<name>A0A8J3MVF4_9CHLR</name>
<protein>
    <recommendedName>
        <fullName evidence="3">Transposase</fullName>
    </recommendedName>
</protein>
<dbReference type="EMBL" id="BNJF01000003">
    <property type="protein sequence ID" value="GHO47608.1"/>
    <property type="molecule type" value="Genomic_DNA"/>
</dbReference>
<dbReference type="Proteomes" id="UP000612362">
    <property type="component" value="Unassembled WGS sequence"/>
</dbReference>
<evidence type="ECO:0008006" key="3">
    <source>
        <dbReference type="Google" id="ProtNLM"/>
    </source>
</evidence>
<keyword evidence="2" id="KW-1185">Reference proteome</keyword>
<dbReference type="AlphaFoldDB" id="A0A8J3MVF4"/>
<proteinExistence type="predicted"/>
<dbReference type="InterPro" id="IPR009057">
    <property type="entry name" value="Homeodomain-like_sf"/>
</dbReference>
<comment type="caution">
    <text evidence="1">The sequence shown here is derived from an EMBL/GenBank/DDBJ whole genome shotgun (WGS) entry which is preliminary data.</text>
</comment>
<dbReference type="SUPFAM" id="SSF46689">
    <property type="entry name" value="Homeodomain-like"/>
    <property type="match status" value="1"/>
</dbReference>
<evidence type="ECO:0000313" key="2">
    <source>
        <dbReference type="Proteomes" id="UP000612362"/>
    </source>
</evidence>
<sequence>MGERRYPVHLSTEQRQDLQHLIHTGKSTAHQQIAARVLLKADEANDEHLSSSQIAAALEINPRTVIRIKQRFVQQGLPATLRGNYPQERPLRRKIDGRVEAHLIALACGPALQGYRRWTMQLLADRVVDLGIVDQISDEAVRLALTKHIAPLAETPVVFSQSDR</sequence>
<accession>A0A8J3MVF4</accession>
<reference evidence="1" key="1">
    <citation type="submission" date="2020-10" db="EMBL/GenBank/DDBJ databases">
        <title>Taxonomic study of unclassified bacteria belonging to the class Ktedonobacteria.</title>
        <authorList>
            <person name="Yabe S."/>
            <person name="Wang C.M."/>
            <person name="Zheng Y."/>
            <person name="Sakai Y."/>
            <person name="Cavaletti L."/>
            <person name="Monciardini P."/>
            <person name="Donadio S."/>
        </authorList>
    </citation>
    <scope>NUCLEOTIDE SEQUENCE</scope>
    <source>
        <strain evidence="1">SOSP1-1</strain>
    </source>
</reference>
<gene>
    <name evidence="1" type="ORF">KSX_57710</name>
</gene>
<evidence type="ECO:0000313" key="1">
    <source>
        <dbReference type="EMBL" id="GHO47608.1"/>
    </source>
</evidence>